<keyword evidence="10 17" id="KW-0762">Sugar transport</keyword>
<evidence type="ECO:0000259" key="21">
    <source>
        <dbReference type="Pfam" id="PF00391"/>
    </source>
</evidence>
<dbReference type="GO" id="GO:0009401">
    <property type="term" value="P:phosphoenolpyruvate-dependent sugar phosphotransferase system"/>
    <property type="evidence" value="ECO:0007669"/>
    <property type="project" value="UniProtKB-KW"/>
</dbReference>
<feature type="active site" description="Proton donor" evidence="18">
    <location>
        <position position="504"/>
    </location>
</feature>
<evidence type="ECO:0000256" key="5">
    <source>
        <dbReference type="ARBA" id="ARBA00007837"/>
    </source>
</evidence>
<dbReference type="Gene3D" id="1.10.274.10">
    <property type="entry name" value="PtsI, HPr-binding domain"/>
    <property type="match status" value="1"/>
</dbReference>
<feature type="binding site" evidence="19">
    <location>
        <position position="297"/>
    </location>
    <ligand>
        <name>phosphoenolpyruvate</name>
        <dbReference type="ChEBI" id="CHEBI:58702"/>
    </ligand>
</feature>
<dbReference type="Gene3D" id="3.50.30.10">
    <property type="entry name" value="Phosphohistidine domain"/>
    <property type="match status" value="1"/>
</dbReference>
<dbReference type="NCBIfam" id="TIGR01417">
    <property type="entry name" value="PTS_I_fam"/>
    <property type="match status" value="1"/>
</dbReference>
<dbReference type="PANTHER" id="PTHR46244:SF3">
    <property type="entry name" value="PHOSPHOENOLPYRUVATE-PROTEIN PHOSPHOTRANSFERASE"/>
    <property type="match status" value="1"/>
</dbReference>
<evidence type="ECO:0000256" key="4">
    <source>
        <dbReference type="ARBA" id="ARBA00004496"/>
    </source>
</evidence>
<sequence>MRKALAGHGASRGSALGRARVRQPHALEVAEEHVAAEAVESELIRLHTAIDAVRVEMRNLRTKLHGALVHEVGEFLDMHALLLDDPELLQGLDELVRTGRYGADYALRLQRDRLAAVFEGMDDAYFRSRIEDIDHVIGRVHAALHKREADLQGVAGEVLVADNVAPSELAQLQSQGVMAVVTAGGSALSHTAILARSLHLPLVIGAADALQLVNDGDVLVVDGTSGELVVEPDAKDLRAHRARMRDEKRERKQLHRLRREPSRTLDQHDIKLFANAESREDVSEAHALGAAGVGLYRTEFLFLQRDTPPDEDEQFRAYRDVVLGMTGRMVTIRTLDIGADKVDRAGIAPSGEANPALGVRGLRLSLAKPGLFETQLRAILRASGYGPLRILLPMVTSCEEIRLARTYLERVAAELRAEGFEIADHVALGAMIEVPAAAIALSGFIGAVDFISVGTNDLTQYVLAADRGNDALADLYTPLHPAMVKLLHGVIRTAKSRGKPVAVCGEMAGDALFTPLLLALGLEEFSLHPGTLLEVRRAVRASELSSLRASAPSLLRARDRAAIERWLAKATTH</sequence>
<dbReference type="PRINTS" id="PR01736">
    <property type="entry name" value="PHPHTRNFRASE"/>
</dbReference>
<feature type="domain" description="PEP-utilising enzyme C-terminal" evidence="22">
    <location>
        <begin position="252"/>
        <end position="542"/>
    </location>
</feature>
<evidence type="ECO:0000259" key="23">
    <source>
        <dbReference type="Pfam" id="PF05524"/>
    </source>
</evidence>
<dbReference type="InterPro" id="IPR023151">
    <property type="entry name" value="PEP_util_CS"/>
</dbReference>
<comment type="similarity">
    <text evidence="5 17">Belongs to the PEP-utilizing enzyme family.</text>
</comment>
<feature type="binding site" evidence="20">
    <location>
        <position position="457"/>
    </location>
    <ligand>
        <name>Mg(2+)</name>
        <dbReference type="ChEBI" id="CHEBI:18420"/>
    </ligand>
</feature>
<feature type="binding site" evidence="19">
    <location>
        <position position="467"/>
    </location>
    <ligand>
        <name>phosphoenolpyruvate</name>
        <dbReference type="ChEBI" id="CHEBI:58702"/>
    </ligand>
</feature>
<dbReference type="PANTHER" id="PTHR46244">
    <property type="entry name" value="PHOSPHOENOLPYRUVATE-PROTEIN PHOSPHOTRANSFERASE"/>
    <property type="match status" value="1"/>
</dbReference>
<proteinExistence type="inferred from homology"/>
<feature type="binding site" evidence="19">
    <location>
        <begin position="456"/>
        <end position="457"/>
    </location>
    <ligand>
        <name>phosphoenolpyruvate</name>
        <dbReference type="ChEBI" id="CHEBI:58702"/>
    </ligand>
</feature>
<keyword evidence="9 17" id="KW-0963">Cytoplasm</keyword>
<keyword evidence="24" id="KW-0670">Pyruvate</keyword>
<keyword evidence="8 17" id="KW-0813">Transport</keyword>
<dbReference type="GO" id="GO:0046872">
    <property type="term" value="F:metal ion binding"/>
    <property type="evidence" value="ECO:0007669"/>
    <property type="project" value="UniProtKB-KW"/>
</dbReference>
<evidence type="ECO:0000256" key="7">
    <source>
        <dbReference type="ARBA" id="ARBA00016544"/>
    </source>
</evidence>
<evidence type="ECO:0000256" key="20">
    <source>
        <dbReference type="PIRSR" id="PIRSR000732-3"/>
    </source>
</evidence>
<accession>A0A4R5U1D1</accession>
<dbReference type="InterPro" id="IPR008731">
    <property type="entry name" value="PTS_EIN"/>
</dbReference>
<feature type="binding site" evidence="20">
    <location>
        <position position="433"/>
    </location>
    <ligand>
        <name>Mg(2+)</name>
        <dbReference type="ChEBI" id="CHEBI:18420"/>
    </ligand>
</feature>
<dbReference type="PIRSF" id="PIRSF000732">
    <property type="entry name" value="PTS_enzyme_I"/>
    <property type="match status" value="1"/>
</dbReference>
<feature type="domain" description="Phosphotransferase system enzyme I N-terminal" evidence="23">
    <location>
        <begin position="7"/>
        <end position="129"/>
    </location>
</feature>
<evidence type="ECO:0000313" key="24">
    <source>
        <dbReference type="EMBL" id="TDK27406.1"/>
    </source>
</evidence>
<dbReference type="AlphaFoldDB" id="A0A4R5U1D1"/>
<feature type="active site" description="Tele-phosphohistidine intermediate" evidence="18">
    <location>
        <position position="190"/>
    </location>
</feature>
<dbReference type="Gene3D" id="3.20.20.60">
    <property type="entry name" value="Phosphoenolpyruvate-binding domains"/>
    <property type="match status" value="1"/>
</dbReference>
<dbReference type="Pfam" id="PF02896">
    <property type="entry name" value="PEP-utilizers_C"/>
    <property type="match status" value="1"/>
</dbReference>
<dbReference type="InterPro" id="IPR036618">
    <property type="entry name" value="PtsI_HPr-bd_sf"/>
</dbReference>
<evidence type="ECO:0000256" key="18">
    <source>
        <dbReference type="PIRSR" id="PIRSR000732-1"/>
    </source>
</evidence>
<comment type="subcellular location">
    <subcellularLocation>
        <location evidence="4 17">Cytoplasm</location>
    </subcellularLocation>
</comment>
<evidence type="ECO:0000256" key="12">
    <source>
        <dbReference type="ARBA" id="ARBA00022683"/>
    </source>
</evidence>
<gene>
    <name evidence="24" type="primary">ptsP</name>
    <name evidence="24" type="ORF">E2F46_04245</name>
</gene>
<keyword evidence="13 17" id="KW-0479">Metal-binding</keyword>
<dbReference type="EMBL" id="SMTF01000002">
    <property type="protein sequence ID" value="TDK27406.1"/>
    <property type="molecule type" value="Genomic_DNA"/>
</dbReference>
<comment type="cofactor">
    <cofactor evidence="2 17 20">
        <name>Mg(2+)</name>
        <dbReference type="ChEBI" id="CHEBI:18420"/>
    </cofactor>
</comment>
<evidence type="ECO:0000256" key="19">
    <source>
        <dbReference type="PIRSR" id="PIRSR000732-2"/>
    </source>
</evidence>
<feature type="domain" description="PEP-utilising enzyme mobile" evidence="21">
    <location>
        <begin position="155"/>
        <end position="226"/>
    </location>
</feature>
<evidence type="ECO:0000256" key="14">
    <source>
        <dbReference type="ARBA" id="ARBA00022777"/>
    </source>
</evidence>
<evidence type="ECO:0000256" key="11">
    <source>
        <dbReference type="ARBA" id="ARBA00022679"/>
    </source>
</evidence>
<dbReference type="PROSITE" id="PS00742">
    <property type="entry name" value="PEP_ENZYMES_2"/>
    <property type="match status" value="1"/>
</dbReference>
<evidence type="ECO:0000256" key="16">
    <source>
        <dbReference type="ARBA" id="ARBA00033235"/>
    </source>
</evidence>
<evidence type="ECO:0000256" key="13">
    <source>
        <dbReference type="ARBA" id="ARBA00022723"/>
    </source>
</evidence>
<dbReference type="EC" id="2.7.3.9" evidence="6 17"/>
<comment type="caution">
    <text evidence="24">The sequence shown here is derived from an EMBL/GenBank/DDBJ whole genome shotgun (WGS) entry which is preliminary data.</text>
</comment>
<keyword evidence="11 17" id="KW-0808">Transferase</keyword>
<dbReference type="GO" id="GO:0008965">
    <property type="term" value="F:phosphoenolpyruvate-protein phosphotransferase activity"/>
    <property type="evidence" value="ECO:0007669"/>
    <property type="project" value="UniProtKB-EC"/>
</dbReference>
<dbReference type="SUPFAM" id="SSF52009">
    <property type="entry name" value="Phosphohistidine domain"/>
    <property type="match status" value="1"/>
</dbReference>
<evidence type="ECO:0000256" key="2">
    <source>
        <dbReference type="ARBA" id="ARBA00001946"/>
    </source>
</evidence>
<keyword evidence="12 17" id="KW-0598">Phosphotransferase system</keyword>
<comment type="catalytic activity">
    <reaction evidence="1 17">
        <text>L-histidyl-[protein] + phosphoenolpyruvate = N(pros)-phospho-L-histidyl-[protein] + pyruvate</text>
        <dbReference type="Rhea" id="RHEA:23880"/>
        <dbReference type="Rhea" id="RHEA-COMP:9745"/>
        <dbReference type="Rhea" id="RHEA-COMP:9746"/>
        <dbReference type="ChEBI" id="CHEBI:15361"/>
        <dbReference type="ChEBI" id="CHEBI:29979"/>
        <dbReference type="ChEBI" id="CHEBI:58702"/>
        <dbReference type="ChEBI" id="CHEBI:64837"/>
        <dbReference type="EC" id="2.7.3.9"/>
    </reaction>
</comment>
<organism evidence="24 25">
    <name type="scientific">Luteimonas aestuarii</name>
    <dbReference type="NCBI Taxonomy" id="453837"/>
    <lineage>
        <taxon>Bacteria</taxon>
        <taxon>Pseudomonadati</taxon>
        <taxon>Pseudomonadota</taxon>
        <taxon>Gammaproteobacteria</taxon>
        <taxon>Lysobacterales</taxon>
        <taxon>Lysobacteraceae</taxon>
        <taxon>Luteimonas</taxon>
    </lineage>
</organism>
<dbReference type="InterPro" id="IPR006318">
    <property type="entry name" value="PTS_EI-like"/>
</dbReference>
<dbReference type="InterPro" id="IPR008279">
    <property type="entry name" value="PEP-util_enz_mobile_dom"/>
</dbReference>
<dbReference type="InterPro" id="IPR036637">
    <property type="entry name" value="Phosphohistidine_dom_sf"/>
</dbReference>
<keyword evidence="15 17" id="KW-0460">Magnesium</keyword>
<dbReference type="Pfam" id="PF00391">
    <property type="entry name" value="PEP-utilizers"/>
    <property type="match status" value="1"/>
</dbReference>
<evidence type="ECO:0000256" key="17">
    <source>
        <dbReference type="PIRNR" id="PIRNR000732"/>
    </source>
</evidence>
<dbReference type="InterPro" id="IPR050499">
    <property type="entry name" value="PEP-utilizing_PTS_enzyme"/>
</dbReference>
<dbReference type="GO" id="GO:0016301">
    <property type="term" value="F:kinase activity"/>
    <property type="evidence" value="ECO:0007669"/>
    <property type="project" value="UniProtKB-KW"/>
</dbReference>
<dbReference type="GO" id="GO:0005737">
    <property type="term" value="C:cytoplasm"/>
    <property type="evidence" value="ECO:0007669"/>
    <property type="project" value="UniProtKB-SubCell"/>
</dbReference>
<evidence type="ECO:0000256" key="6">
    <source>
        <dbReference type="ARBA" id="ARBA00012232"/>
    </source>
</evidence>
<dbReference type="Proteomes" id="UP000294796">
    <property type="component" value="Unassembled WGS sequence"/>
</dbReference>
<comment type="function">
    <text evidence="3 17">General (non sugar-specific) component of the phosphoenolpyruvate-dependent sugar phosphotransferase system (sugar PTS). This major carbohydrate active-transport system catalyzes the phosphorylation of incoming sugar substrates concomitantly with their translocation across the cell membrane. Enzyme I transfers the phosphoryl group from phosphoenolpyruvate (PEP) to the phosphoryl carrier protein (HPr).</text>
</comment>
<feature type="binding site" evidence="19">
    <location>
        <position position="333"/>
    </location>
    <ligand>
        <name>phosphoenolpyruvate</name>
        <dbReference type="ChEBI" id="CHEBI:58702"/>
    </ligand>
</feature>
<evidence type="ECO:0000313" key="25">
    <source>
        <dbReference type="Proteomes" id="UP000294796"/>
    </source>
</evidence>
<evidence type="ECO:0000256" key="15">
    <source>
        <dbReference type="ARBA" id="ARBA00022842"/>
    </source>
</evidence>
<evidence type="ECO:0000256" key="1">
    <source>
        <dbReference type="ARBA" id="ARBA00000683"/>
    </source>
</evidence>
<dbReference type="Pfam" id="PF05524">
    <property type="entry name" value="PEP-utilisers_N"/>
    <property type="match status" value="1"/>
</dbReference>
<dbReference type="InterPro" id="IPR024692">
    <property type="entry name" value="PTS_EI"/>
</dbReference>
<name>A0A4R5U1D1_9GAMM</name>
<dbReference type="SUPFAM" id="SSF51621">
    <property type="entry name" value="Phosphoenolpyruvate/pyruvate domain"/>
    <property type="match status" value="1"/>
</dbReference>
<evidence type="ECO:0000256" key="8">
    <source>
        <dbReference type="ARBA" id="ARBA00022448"/>
    </source>
</evidence>
<protein>
    <recommendedName>
        <fullName evidence="7 17">Phosphoenolpyruvate-protein phosphotransferase</fullName>
        <ecNumber evidence="6 17">2.7.3.9</ecNumber>
    </recommendedName>
    <alternativeName>
        <fullName evidence="16 17">Phosphotransferase system, enzyme I</fullName>
    </alternativeName>
</protein>
<dbReference type="InterPro" id="IPR040442">
    <property type="entry name" value="Pyrv_kinase-like_dom_sf"/>
</dbReference>
<dbReference type="InterPro" id="IPR015813">
    <property type="entry name" value="Pyrv/PenolPyrv_kinase-like_dom"/>
</dbReference>
<dbReference type="RefSeq" id="WP_133320825.1">
    <property type="nucleotide sequence ID" value="NZ_SMTF01000002.1"/>
</dbReference>
<evidence type="ECO:0000256" key="3">
    <source>
        <dbReference type="ARBA" id="ARBA00002728"/>
    </source>
</evidence>
<evidence type="ECO:0000256" key="9">
    <source>
        <dbReference type="ARBA" id="ARBA00022490"/>
    </source>
</evidence>
<keyword evidence="14 17" id="KW-0418">Kinase</keyword>
<reference evidence="24 25" key="1">
    <citation type="submission" date="2019-03" db="EMBL/GenBank/DDBJ databases">
        <title>Luteimonas zhaokaii sp.nov., isolated from the rectal contents of Plateau pika in Yushu, Qinghai Province, China.</title>
        <authorList>
            <person name="Zhang G."/>
        </authorList>
    </citation>
    <scope>NUCLEOTIDE SEQUENCE [LARGE SCALE GENOMIC DNA]</scope>
    <source>
        <strain evidence="24 25">B9</strain>
    </source>
</reference>
<dbReference type="SUPFAM" id="SSF47831">
    <property type="entry name" value="Enzyme I of the PEP:sugar phosphotransferase system HPr-binding (sub)domain"/>
    <property type="match status" value="1"/>
</dbReference>
<dbReference type="OrthoDB" id="9765468at2"/>
<evidence type="ECO:0000256" key="10">
    <source>
        <dbReference type="ARBA" id="ARBA00022597"/>
    </source>
</evidence>
<dbReference type="InterPro" id="IPR000121">
    <property type="entry name" value="PEP_util_C"/>
</dbReference>
<keyword evidence="25" id="KW-1185">Reference proteome</keyword>
<evidence type="ECO:0000259" key="22">
    <source>
        <dbReference type="Pfam" id="PF02896"/>
    </source>
</evidence>